<gene>
    <name evidence="2" type="ORF">ECRASSUSDP1_LOCUS2591</name>
</gene>
<reference evidence="2" key="1">
    <citation type="submission" date="2023-07" db="EMBL/GenBank/DDBJ databases">
        <authorList>
            <consortium name="AG Swart"/>
            <person name="Singh M."/>
            <person name="Singh A."/>
            <person name="Seah K."/>
            <person name="Emmerich C."/>
        </authorList>
    </citation>
    <scope>NUCLEOTIDE SEQUENCE</scope>
    <source>
        <strain evidence="2">DP1</strain>
    </source>
</reference>
<dbReference type="Proteomes" id="UP001295684">
    <property type="component" value="Unassembled WGS sequence"/>
</dbReference>
<dbReference type="AlphaFoldDB" id="A0AAD1U3F0"/>
<accession>A0AAD1U3F0</accession>
<sequence>MEAVNATRKKFQCSDPACKKDRVYFCKCHRMKSCRSCANKMHFKCQLDIIHDLSDLNVDVIETKRFMKRLYELIAENGLRAYSPHFNGELKDFQDSLVETEKKIRDAITHDHFEQFDTLQAQIRQVQIQMSDSQVVKDILYLSTFRDASLYSLPKIGSVLSSATKVKEKIDAAVKENIELMEKKLRTKSRQFEQQCKARLTEEFKDEIQNLKDLNNTKDTELEQQREATDQARQDTEDTKKEKDDALAENASLKDENKDLKDFKTQLEEDLKAKLEEIKQSKLQHDKDQEEISKLCEEVKESQGQLEETREALGNQLAGICKDFDPNSKNLFLDMQKEESQKLVKAMGDTKYPLHNINRLSLKAIYNQEAILNPFMANSVSSPLRLFNLNLDRVGPCGSNTIEVGGLMKGLKSLLPHVTKEVYLNYLVVSGEDLSQIVKASSNLERLSFVASKILTSDSLDFSSTAHSKLEYLSFKSCAYHDWCNMEWDKYPDRFEKIVVAIKNSSLKDSLKTLNVHKCKISSSKVGEQLATHELSHINVVEENHSALSE</sequence>
<dbReference type="InterPro" id="IPR032675">
    <property type="entry name" value="LRR_dom_sf"/>
</dbReference>
<feature type="region of interest" description="Disordered" evidence="1">
    <location>
        <begin position="215"/>
        <end position="254"/>
    </location>
</feature>
<evidence type="ECO:0000313" key="3">
    <source>
        <dbReference type="Proteomes" id="UP001295684"/>
    </source>
</evidence>
<keyword evidence="3" id="KW-1185">Reference proteome</keyword>
<dbReference type="Gene3D" id="3.80.10.10">
    <property type="entry name" value="Ribonuclease Inhibitor"/>
    <property type="match status" value="1"/>
</dbReference>
<evidence type="ECO:0000313" key="2">
    <source>
        <dbReference type="EMBL" id="CAI2361281.1"/>
    </source>
</evidence>
<protein>
    <submittedName>
        <fullName evidence="2">Uncharacterized protein</fullName>
    </submittedName>
</protein>
<proteinExistence type="predicted"/>
<name>A0AAD1U3F0_EUPCR</name>
<comment type="caution">
    <text evidence="2">The sequence shown here is derived from an EMBL/GenBank/DDBJ whole genome shotgun (WGS) entry which is preliminary data.</text>
</comment>
<dbReference type="EMBL" id="CAMPGE010002478">
    <property type="protein sequence ID" value="CAI2361281.1"/>
    <property type="molecule type" value="Genomic_DNA"/>
</dbReference>
<evidence type="ECO:0000256" key="1">
    <source>
        <dbReference type="SAM" id="MobiDB-lite"/>
    </source>
</evidence>
<organism evidence="2 3">
    <name type="scientific">Euplotes crassus</name>
    <dbReference type="NCBI Taxonomy" id="5936"/>
    <lineage>
        <taxon>Eukaryota</taxon>
        <taxon>Sar</taxon>
        <taxon>Alveolata</taxon>
        <taxon>Ciliophora</taxon>
        <taxon>Intramacronucleata</taxon>
        <taxon>Spirotrichea</taxon>
        <taxon>Hypotrichia</taxon>
        <taxon>Euplotida</taxon>
        <taxon>Euplotidae</taxon>
        <taxon>Moneuplotes</taxon>
    </lineage>
</organism>